<evidence type="ECO:0000313" key="2">
    <source>
        <dbReference type="Proteomes" id="UP000616769"/>
    </source>
</evidence>
<proteinExistence type="predicted"/>
<reference evidence="1 2" key="1">
    <citation type="journal article" date="2015" name="Parasit. Vectors">
        <title>Draft genome of the scabies mite.</title>
        <authorList>
            <person name="Rider S.D.Jr."/>
            <person name="Morgan M.S."/>
            <person name="Arlian L.G."/>
        </authorList>
    </citation>
    <scope>NUCLEOTIDE SEQUENCE [LARGE SCALE GENOMIC DNA]</scope>
    <source>
        <strain evidence="1">Arlian Lab</strain>
    </source>
</reference>
<dbReference type="Proteomes" id="UP000616769">
    <property type="component" value="Unassembled WGS sequence"/>
</dbReference>
<gene>
    <name evidence="1" type="ORF">QR98_0037110</name>
</gene>
<dbReference type="VEuPathDB" id="VectorBase:SSCA000232"/>
<organism evidence="1 2">
    <name type="scientific">Sarcoptes scabiei</name>
    <name type="common">Itch mite</name>
    <name type="synonym">Acarus scabiei</name>
    <dbReference type="NCBI Taxonomy" id="52283"/>
    <lineage>
        <taxon>Eukaryota</taxon>
        <taxon>Metazoa</taxon>
        <taxon>Ecdysozoa</taxon>
        <taxon>Arthropoda</taxon>
        <taxon>Chelicerata</taxon>
        <taxon>Arachnida</taxon>
        <taxon>Acari</taxon>
        <taxon>Acariformes</taxon>
        <taxon>Sarcoptiformes</taxon>
        <taxon>Astigmata</taxon>
        <taxon>Psoroptidia</taxon>
        <taxon>Sarcoptoidea</taxon>
        <taxon>Sarcoptidae</taxon>
        <taxon>Sarcoptinae</taxon>
        <taxon>Sarcoptes</taxon>
    </lineage>
</organism>
<name>A0A132A4C8_SARSC</name>
<accession>A0A132A4C8</accession>
<evidence type="ECO:0000313" key="1">
    <source>
        <dbReference type="EMBL" id="KPM05250.1"/>
    </source>
</evidence>
<dbReference type="AlphaFoldDB" id="A0A132A4C8"/>
<sequence>MNLNHYRIAGLFLGGHQSLMKWLNLWLLIIGFKANPSTIDAHSLPISIQPEYLWIGSNEHSNPILKANMSDNDTVTADPIRFVVSSLIDDRDKLEQKQREITANIIKSLLEEIDEQWARSDKLSSCENFKQSILNLLSNYAEYHRDDGSNLKDIPIDETIPQNEEVYITEIKPSKIEHFDIDENPINRIATITTRSPSLDFSESHDPSSSIRREFHKPFGVFDTITNRFPLMFPIELIANKLGALKSNALINQKTKIGRNRIDLKPSAKHLRSQSYHRSSTDLDRSHFAHTRFSRLNPSFYRASEIMPGFWHEKPVKPSVKLI</sequence>
<dbReference type="EMBL" id="JXLN01010169">
    <property type="protein sequence ID" value="KPM05250.1"/>
    <property type="molecule type" value="Genomic_DNA"/>
</dbReference>
<protein>
    <submittedName>
        <fullName evidence="1">Uncharacterized protein</fullName>
    </submittedName>
</protein>
<comment type="caution">
    <text evidence="1">The sequence shown here is derived from an EMBL/GenBank/DDBJ whole genome shotgun (WGS) entry which is preliminary data.</text>
</comment>